<evidence type="ECO:0000313" key="2">
    <source>
        <dbReference type="Proteomes" id="UP000271031"/>
    </source>
</evidence>
<dbReference type="EMBL" id="RHHQ01000029">
    <property type="protein sequence ID" value="RNB79222.1"/>
    <property type="molecule type" value="Genomic_DNA"/>
</dbReference>
<gene>
    <name evidence="1" type="ORF">EDM56_29760</name>
</gene>
<evidence type="ECO:0000313" key="1">
    <source>
        <dbReference type="EMBL" id="RNB79222.1"/>
    </source>
</evidence>
<reference evidence="1 2" key="1">
    <citation type="submission" date="2018-10" db="EMBL/GenBank/DDBJ databases">
        <title>Phylogenomics of Brevibacillus.</title>
        <authorList>
            <person name="Dunlap C."/>
        </authorList>
    </citation>
    <scope>NUCLEOTIDE SEQUENCE [LARGE SCALE GENOMIC DNA]</scope>
    <source>
        <strain evidence="1 2">JCM 15716</strain>
    </source>
</reference>
<keyword evidence="2" id="KW-1185">Reference proteome</keyword>
<dbReference type="Proteomes" id="UP000271031">
    <property type="component" value="Unassembled WGS sequence"/>
</dbReference>
<dbReference type="InterPro" id="IPR025622">
    <property type="entry name" value="YqzE"/>
</dbReference>
<dbReference type="Pfam" id="PF14038">
    <property type="entry name" value="YqzE"/>
    <property type="match status" value="1"/>
</dbReference>
<organism evidence="1 2">
    <name type="scientific">Brevibacillus fluminis</name>
    <dbReference type="NCBI Taxonomy" id="511487"/>
    <lineage>
        <taxon>Bacteria</taxon>
        <taxon>Bacillati</taxon>
        <taxon>Bacillota</taxon>
        <taxon>Bacilli</taxon>
        <taxon>Bacillales</taxon>
        <taxon>Paenibacillaceae</taxon>
        <taxon>Brevibacillus</taxon>
    </lineage>
</organism>
<dbReference type="RefSeq" id="WP_122921547.1">
    <property type="nucleotide sequence ID" value="NZ_RHHQ01000029.1"/>
</dbReference>
<dbReference type="AlphaFoldDB" id="A0A3M8CTU3"/>
<name>A0A3M8CTU3_9BACL</name>
<accession>A0A3M8CTU3</accession>
<comment type="caution">
    <text evidence="1">The sequence shown here is derived from an EMBL/GenBank/DDBJ whole genome shotgun (WGS) entry which is preliminary data.</text>
</comment>
<proteinExistence type="predicted"/>
<protein>
    <submittedName>
        <fullName evidence="1">YqzE family protein</fullName>
    </submittedName>
</protein>
<dbReference type="OrthoDB" id="2691835at2"/>
<sequence>MSFQEYLKYLTKLFVQYVETPQAERRKPAVVRETWSSRWFGVIPMAIKMIFMRGR</sequence>